<evidence type="ECO:0000313" key="5">
    <source>
        <dbReference type="Proteomes" id="UP000494256"/>
    </source>
</evidence>
<proteinExistence type="predicted"/>
<keyword evidence="4" id="KW-1185">Reference proteome</keyword>
<gene>
    <name evidence="2" type="ORF">APLA_LOCUS102</name>
    <name evidence="3" type="ORF">APLA_LOCUS15544</name>
</gene>
<organism evidence="2 5">
    <name type="scientific">Arctia plantaginis</name>
    <name type="common">Wood tiger moth</name>
    <name type="synonym">Phalaena plantaginis</name>
    <dbReference type="NCBI Taxonomy" id="874455"/>
    <lineage>
        <taxon>Eukaryota</taxon>
        <taxon>Metazoa</taxon>
        <taxon>Ecdysozoa</taxon>
        <taxon>Arthropoda</taxon>
        <taxon>Hexapoda</taxon>
        <taxon>Insecta</taxon>
        <taxon>Pterygota</taxon>
        <taxon>Neoptera</taxon>
        <taxon>Endopterygota</taxon>
        <taxon>Lepidoptera</taxon>
        <taxon>Glossata</taxon>
        <taxon>Ditrysia</taxon>
        <taxon>Noctuoidea</taxon>
        <taxon>Erebidae</taxon>
        <taxon>Arctiinae</taxon>
        <taxon>Arctia</taxon>
    </lineage>
</organism>
<feature type="region of interest" description="Disordered" evidence="1">
    <location>
        <begin position="189"/>
        <end position="208"/>
    </location>
</feature>
<reference evidence="4 5" key="1">
    <citation type="submission" date="2020-04" db="EMBL/GenBank/DDBJ databases">
        <authorList>
            <person name="Wallbank WR R."/>
            <person name="Pardo Diaz C."/>
            <person name="Kozak K."/>
            <person name="Martin S."/>
            <person name="Jiggins C."/>
            <person name="Moest M."/>
            <person name="Warren A I."/>
            <person name="Byers J.R.P. K."/>
            <person name="Montejo-Kovacevich G."/>
            <person name="Yen C E."/>
        </authorList>
    </citation>
    <scope>NUCLEOTIDE SEQUENCE [LARGE SCALE GENOMIC DNA]</scope>
</reference>
<sequence length="265" mass="27001">MAQSVARTAAALSEWPGEARRAVKERGAHGGGAERVAGRGEAGGEGYGTHVWGGAMAQSVARTAAALSEWPGEARRAVKERGAHGGGAERVAGRGEAGGEGYGTHVWGGAMAQSVARTAAALSEWPGEARRAVKERGAHGGGAERVAGRGEAGGEGYGTHVWGGAMAQSVARTAAALSEWPGEARRAVKERGAHGGGAERVAGRGEAGGEGYGTHVWGGAMAQSVARTAAALSEWPGEARRAVKGTGLTCGAARWRRAWRARRRR</sequence>
<accession>A0A8S0YLK8</accession>
<dbReference type="EMBL" id="CADEBC010000587">
    <property type="protein sequence ID" value="CAB3256776.1"/>
    <property type="molecule type" value="Genomic_DNA"/>
</dbReference>
<feature type="region of interest" description="Disordered" evidence="1">
    <location>
        <begin position="130"/>
        <end position="153"/>
    </location>
</feature>
<comment type="caution">
    <text evidence="2">The sequence shown here is derived from an EMBL/GenBank/DDBJ whole genome shotgun (WGS) entry which is preliminary data.</text>
</comment>
<dbReference type="EMBL" id="CADEBD010000024">
    <property type="protein sequence ID" value="CAB3219951.1"/>
    <property type="molecule type" value="Genomic_DNA"/>
</dbReference>
<feature type="compositionally biased region" description="Basic and acidic residues" evidence="1">
    <location>
        <begin position="17"/>
        <end position="28"/>
    </location>
</feature>
<evidence type="ECO:0000313" key="3">
    <source>
        <dbReference type="EMBL" id="CAB3256776.1"/>
    </source>
</evidence>
<dbReference type="AlphaFoldDB" id="A0A8S0YLK8"/>
<dbReference type="Proteomes" id="UP000494256">
    <property type="component" value="Unassembled WGS sequence"/>
</dbReference>
<protein>
    <submittedName>
        <fullName evidence="2">Uncharacterized protein</fullName>
    </submittedName>
</protein>
<evidence type="ECO:0000313" key="4">
    <source>
        <dbReference type="Proteomes" id="UP000494106"/>
    </source>
</evidence>
<evidence type="ECO:0000313" key="2">
    <source>
        <dbReference type="EMBL" id="CAB3219951.1"/>
    </source>
</evidence>
<name>A0A8S0YLK8_ARCPL</name>
<dbReference type="Proteomes" id="UP000494106">
    <property type="component" value="Unassembled WGS sequence"/>
</dbReference>
<evidence type="ECO:0000256" key="1">
    <source>
        <dbReference type="SAM" id="MobiDB-lite"/>
    </source>
</evidence>
<feature type="region of interest" description="Disordered" evidence="1">
    <location>
        <begin position="1"/>
        <end position="47"/>
    </location>
</feature>
<feature type="region of interest" description="Disordered" evidence="1">
    <location>
        <begin position="75"/>
        <end position="98"/>
    </location>
</feature>